<dbReference type="InterPro" id="IPR046342">
    <property type="entry name" value="CBS_dom_sf"/>
</dbReference>
<organism evidence="2 3">
    <name type="scientific">Clostridium drakei</name>
    <dbReference type="NCBI Taxonomy" id="332101"/>
    <lineage>
        <taxon>Bacteria</taxon>
        <taxon>Bacillati</taxon>
        <taxon>Bacillota</taxon>
        <taxon>Clostridia</taxon>
        <taxon>Eubacteriales</taxon>
        <taxon>Clostridiaceae</taxon>
        <taxon>Clostridium</taxon>
    </lineage>
</organism>
<evidence type="ECO:0000259" key="1">
    <source>
        <dbReference type="PROSITE" id="PS50887"/>
    </source>
</evidence>
<dbReference type="InterPro" id="IPR043128">
    <property type="entry name" value="Rev_trsase/Diguanyl_cyclase"/>
</dbReference>
<dbReference type="SMART" id="SM00267">
    <property type="entry name" value="GGDEF"/>
    <property type="match status" value="1"/>
</dbReference>
<dbReference type="Gene3D" id="3.30.70.270">
    <property type="match status" value="1"/>
</dbReference>
<dbReference type="GO" id="GO:0005886">
    <property type="term" value="C:plasma membrane"/>
    <property type="evidence" value="ECO:0007669"/>
    <property type="project" value="TreeGrafter"/>
</dbReference>
<protein>
    <submittedName>
        <fullName evidence="2">GGDEF domain-containing protein</fullName>
    </submittedName>
</protein>
<reference evidence="3" key="1">
    <citation type="submission" date="2017-04" db="EMBL/GenBank/DDBJ databases">
        <authorList>
            <person name="Song Y."/>
            <person name="Cho B.-K."/>
        </authorList>
    </citation>
    <scope>NUCLEOTIDE SEQUENCE [LARGE SCALE GENOMIC DNA]</scope>
    <source>
        <strain evidence="3">SL1</strain>
    </source>
</reference>
<dbReference type="EMBL" id="CP020953">
    <property type="protein sequence ID" value="AWI05884.1"/>
    <property type="molecule type" value="Genomic_DNA"/>
</dbReference>
<gene>
    <name evidence="2" type="ORF">B9W14_15705</name>
</gene>
<dbReference type="GO" id="GO:0043709">
    <property type="term" value="P:cell adhesion involved in single-species biofilm formation"/>
    <property type="evidence" value="ECO:0007669"/>
    <property type="project" value="TreeGrafter"/>
</dbReference>
<dbReference type="PROSITE" id="PS50887">
    <property type="entry name" value="GGDEF"/>
    <property type="match status" value="1"/>
</dbReference>
<dbReference type="InterPro" id="IPR029787">
    <property type="entry name" value="Nucleotide_cyclase"/>
</dbReference>
<dbReference type="InterPro" id="IPR000644">
    <property type="entry name" value="CBS_dom"/>
</dbReference>
<evidence type="ECO:0000313" key="2">
    <source>
        <dbReference type="EMBL" id="AWI05884.1"/>
    </source>
</evidence>
<dbReference type="OrthoDB" id="12905at2"/>
<dbReference type="Pfam" id="PF00990">
    <property type="entry name" value="GGDEF"/>
    <property type="match status" value="1"/>
</dbReference>
<dbReference type="Gene3D" id="3.10.580.10">
    <property type="entry name" value="CBS-domain"/>
    <property type="match status" value="1"/>
</dbReference>
<dbReference type="AlphaFoldDB" id="A0A2U8DUD6"/>
<feature type="domain" description="GGDEF" evidence="1">
    <location>
        <begin position="145"/>
        <end position="281"/>
    </location>
</feature>
<dbReference type="GO" id="GO:0052621">
    <property type="term" value="F:diguanylate cyclase activity"/>
    <property type="evidence" value="ECO:0007669"/>
    <property type="project" value="TreeGrafter"/>
</dbReference>
<dbReference type="KEGG" id="cdrk:B9W14_15705"/>
<evidence type="ECO:0000313" key="3">
    <source>
        <dbReference type="Proteomes" id="UP000244910"/>
    </source>
</evidence>
<dbReference type="Proteomes" id="UP000244910">
    <property type="component" value="Chromosome"/>
</dbReference>
<proteinExistence type="predicted"/>
<dbReference type="SUPFAM" id="SSF55073">
    <property type="entry name" value="Nucleotide cyclase"/>
    <property type="match status" value="1"/>
</dbReference>
<dbReference type="InterPro" id="IPR050469">
    <property type="entry name" value="Diguanylate_Cyclase"/>
</dbReference>
<keyword evidence="3" id="KW-1185">Reference proteome</keyword>
<dbReference type="PANTHER" id="PTHR45138">
    <property type="entry name" value="REGULATORY COMPONENTS OF SENSORY TRANSDUCTION SYSTEM"/>
    <property type="match status" value="1"/>
</dbReference>
<dbReference type="Pfam" id="PF00571">
    <property type="entry name" value="CBS"/>
    <property type="match status" value="2"/>
</dbReference>
<dbReference type="InterPro" id="IPR000160">
    <property type="entry name" value="GGDEF_dom"/>
</dbReference>
<dbReference type="PANTHER" id="PTHR45138:SF9">
    <property type="entry name" value="DIGUANYLATE CYCLASE DGCM-RELATED"/>
    <property type="match status" value="1"/>
</dbReference>
<dbReference type="NCBIfam" id="TIGR00254">
    <property type="entry name" value="GGDEF"/>
    <property type="match status" value="1"/>
</dbReference>
<sequence>MMQKALNILDKNFMKVNILNGIRSVINAFYEKNIYCFVAYDEEELVGVITQKELISAHPNRIVADVMTDKYKFIDPSTPTWKIKEIFDFNKDISVIFVKENDDLKGFLTRTTLDIELAKHIDLLTGLYKSDYIFYNTYKLLNNGNELSLIFIDLNNFGTIDKKYGHINGDLILKNVAKILKENIPQDSYLCRYAGDEFAILTPFCIDRCTLFAENLIDAINSYKFPNNIPVSASIGITGYKNHNNKKGDTLSIIDKLINIASLASTKAKKRIDTSIVVENINAIA</sequence>
<name>A0A2U8DUD6_9CLOT</name>
<dbReference type="GO" id="GO:1902201">
    <property type="term" value="P:negative regulation of bacterial-type flagellum-dependent cell motility"/>
    <property type="evidence" value="ECO:0007669"/>
    <property type="project" value="TreeGrafter"/>
</dbReference>
<dbReference type="CDD" id="cd01949">
    <property type="entry name" value="GGDEF"/>
    <property type="match status" value="1"/>
</dbReference>
<accession>A0A2U8DUD6</accession>
<dbReference type="SUPFAM" id="SSF54631">
    <property type="entry name" value="CBS-domain pair"/>
    <property type="match status" value="1"/>
</dbReference>